<proteinExistence type="predicted"/>
<keyword evidence="3" id="KW-0472">Membrane</keyword>
<dbReference type="OrthoDB" id="2456766at2"/>
<dbReference type="NCBIfam" id="TIGR02532">
    <property type="entry name" value="IV_pilin_GFxxxE"/>
    <property type="match status" value="1"/>
</dbReference>
<protein>
    <submittedName>
        <fullName evidence="4">Type II secretion system protein</fullName>
    </submittedName>
</protein>
<keyword evidence="2" id="KW-0178">Competence</keyword>
<feature type="transmembrane region" description="Helical" evidence="3">
    <location>
        <begin position="12"/>
        <end position="36"/>
    </location>
</feature>
<accession>A0A3A1V025</accession>
<dbReference type="GO" id="GO:0030420">
    <property type="term" value="P:establishment of competence for transformation"/>
    <property type="evidence" value="ECO:0007669"/>
    <property type="project" value="UniProtKB-KW"/>
</dbReference>
<gene>
    <name evidence="4" type="ORF">D3P08_07230</name>
</gene>
<sequence length="171" mass="18926">MKEQRLGGSESGFTLVEVIAAFAILAIVSLAMTAFFTNAMSYSKGNQDKTVMINLARNALFYMEKQDFNAIRKYFEDGEQSEIVCSPASCSEEVKSLVDNPNQLADTLTPTVNGVTYSIKIAYKENLLDGLDSQMENYLIPILVTVQPSEGSDNAREKAEVEGYITNEKIR</sequence>
<comment type="caution">
    <text evidence="4">The sequence shown here is derived from an EMBL/GenBank/DDBJ whole genome shotgun (WGS) entry which is preliminary data.</text>
</comment>
<evidence type="ECO:0000256" key="3">
    <source>
        <dbReference type="SAM" id="Phobius"/>
    </source>
</evidence>
<evidence type="ECO:0000313" key="4">
    <source>
        <dbReference type="EMBL" id="RIX54037.1"/>
    </source>
</evidence>
<dbReference type="GO" id="GO:0009986">
    <property type="term" value="C:cell surface"/>
    <property type="evidence" value="ECO:0007669"/>
    <property type="project" value="UniProtKB-SubCell"/>
</dbReference>
<evidence type="ECO:0000256" key="2">
    <source>
        <dbReference type="ARBA" id="ARBA00023287"/>
    </source>
</evidence>
<evidence type="ECO:0000256" key="1">
    <source>
        <dbReference type="ARBA" id="ARBA00004241"/>
    </source>
</evidence>
<reference evidence="4 5" key="1">
    <citation type="submission" date="2018-09" db="EMBL/GenBank/DDBJ databases">
        <title>Paenibacillus aracenensis nov. sp. isolated from a cave in southern Spain.</title>
        <authorList>
            <person name="Jurado V."/>
            <person name="Gutierrez-Patricio S."/>
            <person name="Gonzalez-Pimentel J.L."/>
            <person name="Miller A.Z."/>
            <person name="Laiz L."/>
            <person name="Saiz-Jimenez C."/>
        </authorList>
    </citation>
    <scope>NUCLEOTIDE SEQUENCE [LARGE SCALE GENOMIC DNA]</scope>
    <source>
        <strain evidence="4 5">DSM 22867</strain>
    </source>
</reference>
<keyword evidence="3" id="KW-0812">Transmembrane</keyword>
<evidence type="ECO:0000313" key="5">
    <source>
        <dbReference type="Proteomes" id="UP000266482"/>
    </source>
</evidence>
<dbReference type="PROSITE" id="PS00409">
    <property type="entry name" value="PROKAR_NTER_METHYL"/>
    <property type="match status" value="1"/>
</dbReference>
<dbReference type="EMBL" id="QXQA01000003">
    <property type="protein sequence ID" value="RIX54037.1"/>
    <property type="molecule type" value="Genomic_DNA"/>
</dbReference>
<comment type="subcellular location">
    <subcellularLocation>
        <location evidence="1">Cell surface</location>
    </subcellularLocation>
</comment>
<name>A0A3A1V025_9BACL</name>
<dbReference type="InterPro" id="IPR012902">
    <property type="entry name" value="N_methyl_site"/>
</dbReference>
<organism evidence="4 5">
    <name type="scientific">Paenibacillus nanensis</name>
    <dbReference type="NCBI Taxonomy" id="393251"/>
    <lineage>
        <taxon>Bacteria</taxon>
        <taxon>Bacillati</taxon>
        <taxon>Bacillota</taxon>
        <taxon>Bacilli</taxon>
        <taxon>Bacillales</taxon>
        <taxon>Paenibacillaceae</taxon>
        <taxon>Paenibacillus</taxon>
    </lineage>
</organism>
<dbReference type="Proteomes" id="UP000266482">
    <property type="component" value="Unassembled WGS sequence"/>
</dbReference>
<dbReference type="RefSeq" id="WP_119598817.1">
    <property type="nucleotide sequence ID" value="NZ_QXQA01000003.1"/>
</dbReference>
<keyword evidence="3" id="KW-1133">Transmembrane helix</keyword>
<dbReference type="AlphaFoldDB" id="A0A3A1V025"/>
<keyword evidence="5" id="KW-1185">Reference proteome</keyword>
<dbReference type="Pfam" id="PF07963">
    <property type="entry name" value="N_methyl"/>
    <property type="match status" value="1"/>
</dbReference>